<comment type="caution">
    <text evidence="2">The sequence shown here is derived from an EMBL/GenBank/DDBJ whole genome shotgun (WGS) entry which is preliminary data.</text>
</comment>
<keyword evidence="3" id="KW-1185">Reference proteome</keyword>
<accession>A0A411Z0G0</accession>
<dbReference type="EMBL" id="QWEY01000008">
    <property type="protein sequence ID" value="RGP36546.1"/>
    <property type="molecule type" value="Genomic_DNA"/>
</dbReference>
<reference evidence="2 3" key="1">
    <citation type="submission" date="2018-08" db="EMBL/GenBank/DDBJ databases">
        <title>Flavobacterium tibetense sp. nov., isolated from a wetland YonghuCo on Tibetan Plateau.</title>
        <authorList>
            <person name="Phurbu D."/>
            <person name="Lu H."/>
            <person name="Xing P."/>
        </authorList>
    </citation>
    <scope>NUCLEOTIDE SEQUENCE [LARGE SCALE GENOMIC DNA]</scope>
    <source>
        <strain evidence="2 3">DJC</strain>
    </source>
</reference>
<sequence length="156" mass="17170">MAKTISKIWALVLNGARCRILRGVSGKGEDTPAELVLRSESRNLRDIMSDKPGRSFMPAAGGRRSAMEYGSDPLAEDQREFIRQIIALLESHRRAGDFDKLAVFAEHDMLGHLRQMMPPTLADLVIREVPKNLVQLSAQDLAEAVARGLQDGSGMS</sequence>
<name>A0A411Z0G0_9RHOB</name>
<dbReference type="Proteomes" id="UP000284547">
    <property type="component" value="Unassembled WGS sequence"/>
</dbReference>
<evidence type="ECO:0000256" key="1">
    <source>
        <dbReference type="SAM" id="MobiDB-lite"/>
    </source>
</evidence>
<dbReference type="Pfam" id="PF10116">
    <property type="entry name" value="Host_attach"/>
    <property type="match status" value="1"/>
</dbReference>
<feature type="region of interest" description="Disordered" evidence="1">
    <location>
        <begin position="50"/>
        <end position="70"/>
    </location>
</feature>
<dbReference type="AlphaFoldDB" id="A0A411Z0G0"/>
<evidence type="ECO:0000313" key="2">
    <source>
        <dbReference type="EMBL" id="RGP36546.1"/>
    </source>
</evidence>
<protein>
    <submittedName>
        <fullName evidence="2">Host attachment protein</fullName>
    </submittedName>
</protein>
<evidence type="ECO:0000313" key="3">
    <source>
        <dbReference type="Proteomes" id="UP000284547"/>
    </source>
</evidence>
<organism evidence="2 3">
    <name type="scientific">Pseudotabrizicola alkalilacus</name>
    <dbReference type="NCBI Taxonomy" id="2305252"/>
    <lineage>
        <taxon>Bacteria</taxon>
        <taxon>Pseudomonadati</taxon>
        <taxon>Pseudomonadota</taxon>
        <taxon>Alphaproteobacteria</taxon>
        <taxon>Rhodobacterales</taxon>
        <taxon>Paracoccaceae</taxon>
        <taxon>Pseudotabrizicola</taxon>
    </lineage>
</organism>
<gene>
    <name evidence="2" type="ORF">D1012_15275</name>
</gene>
<dbReference type="InterPro" id="IPR019291">
    <property type="entry name" value="Host_attachment_protein"/>
</dbReference>
<dbReference type="OrthoDB" id="9812459at2"/>
<proteinExistence type="predicted"/>